<dbReference type="InterPro" id="IPR011527">
    <property type="entry name" value="ABC1_TM_dom"/>
</dbReference>
<evidence type="ECO:0000256" key="3">
    <source>
        <dbReference type="ARBA" id="ARBA00022475"/>
    </source>
</evidence>
<keyword evidence="5" id="KW-0547">Nucleotide-binding</keyword>
<dbReference type="InterPro" id="IPR003593">
    <property type="entry name" value="AAA+_ATPase"/>
</dbReference>
<dbReference type="Proteomes" id="UP000006053">
    <property type="component" value="Chromosome"/>
</dbReference>
<dbReference type="InterPro" id="IPR036640">
    <property type="entry name" value="ABC1_TM_sf"/>
</dbReference>
<feature type="transmembrane region" description="Helical" evidence="9">
    <location>
        <begin position="233"/>
        <end position="253"/>
    </location>
</feature>
<feature type="domain" description="ABC transporter" evidence="10">
    <location>
        <begin position="326"/>
        <end position="566"/>
    </location>
</feature>
<dbReference type="PROSITE" id="PS50929">
    <property type="entry name" value="ABC_TM1F"/>
    <property type="match status" value="1"/>
</dbReference>
<dbReference type="Pfam" id="PF00664">
    <property type="entry name" value="ABC_membrane"/>
    <property type="match status" value="1"/>
</dbReference>
<feature type="domain" description="ABC transmembrane type-1" evidence="11">
    <location>
        <begin position="4"/>
        <end position="288"/>
    </location>
</feature>
<organism evidence="12 13">
    <name type="scientific">Desulfitobacterium dehalogenans (strain ATCC 51507 / DSM 9161 / JW/IU-DC1)</name>
    <dbReference type="NCBI Taxonomy" id="756499"/>
    <lineage>
        <taxon>Bacteria</taxon>
        <taxon>Bacillati</taxon>
        <taxon>Bacillota</taxon>
        <taxon>Clostridia</taxon>
        <taxon>Eubacteriales</taxon>
        <taxon>Desulfitobacteriaceae</taxon>
        <taxon>Desulfitobacterium</taxon>
    </lineage>
</organism>
<keyword evidence="8 9" id="KW-0472">Membrane</keyword>
<evidence type="ECO:0000256" key="4">
    <source>
        <dbReference type="ARBA" id="ARBA00022692"/>
    </source>
</evidence>
<evidence type="ECO:0000256" key="1">
    <source>
        <dbReference type="ARBA" id="ARBA00004651"/>
    </source>
</evidence>
<dbReference type="Gene3D" id="3.40.50.300">
    <property type="entry name" value="P-loop containing nucleotide triphosphate hydrolases"/>
    <property type="match status" value="1"/>
</dbReference>
<proteinExistence type="predicted"/>
<dbReference type="GO" id="GO:0005886">
    <property type="term" value="C:plasma membrane"/>
    <property type="evidence" value="ECO:0007669"/>
    <property type="project" value="UniProtKB-SubCell"/>
</dbReference>
<evidence type="ECO:0000313" key="13">
    <source>
        <dbReference type="Proteomes" id="UP000006053"/>
    </source>
</evidence>
<name>I4A9L1_DESDJ</name>
<protein>
    <submittedName>
        <fullName evidence="12">ABC-type multidrug transport system, ATPase and permease component</fullName>
    </submittedName>
</protein>
<evidence type="ECO:0000256" key="5">
    <source>
        <dbReference type="ARBA" id="ARBA00022741"/>
    </source>
</evidence>
<dbReference type="InterPro" id="IPR039421">
    <property type="entry name" value="Type_1_exporter"/>
</dbReference>
<dbReference type="InterPro" id="IPR017871">
    <property type="entry name" value="ABC_transporter-like_CS"/>
</dbReference>
<dbReference type="InterPro" id="IPR027417">
    <property type="entry name" value="P-loop_NTPase"/>
</dbReference>
<dbReference type="Gene3D" id="1.20.1560.10">
    <property type="entry name" value="ABC transporter type 1, transmembrane domain"/>
    <property type="match status" value="1"/>
</dbReference>
<evidence type="ECO:0000256" key="7">
    <source>
        <dbReference type="ARBA" id="ARBA00022989"/>
    </source>
</evidence>
<keyword evidence="2" id="KW-0813">Transport</keyword>
<dbReference type="PANTHER" id="PTHR43394:SF1">
    <property type="entry name" value="ATP-BINDING CASSETTE SUB-FAMILY B MEMBER 10, MITOCHONDRIAL"/>
    <property type="match status" value="1"/>
</dbReference>
<evidence type="ECO:0000256" key="9">
    <source>
        <dbReference type="SAM" id="Phobius"/>
    </source>
</evidence>
<evidence type="ECO:0000256" key="2">
    <source>
        <dbReference type="ARBA" id="ARBA00022448"/>
    </source>
</evidence>
<dbReference type="SUPFAM" id="SSF90123">
    <property type="entry name" value="ABC transporter transmembrane region"/>
    <property type="match status" value="1"/>
</dbReference>
<accession>I4A9L1</accession>
<sequence>MSYITGIILLIVLALINLCPPYIVGKVVDGVTNQTLTMETLWPWLLILLCLGILSYILRYSWRILIFGAAARLSRLLRQQLFKHFTRMSPSFYQKYRTGDLMAHATNDIQAIEVTAGMGVLTLVDSLVTGGFVVFSMAVFLSWKLTLITLLPMPIMAWVSSYYGTLLHDRFFKAQEAFGDLNDKVQENISGVRVVKAFGQEEAEIESFRKLSDDVVKKNQAVAMVDSLYDPSIMLIVGISFFLAISFGAYEVVNLRLTLGQLTQFTLYLGQFIWPMLAFGWLFNIMERGRASYDRVKALLDVESEVQDQVPLHGVTGGSMAEPKKMTKGDIFYALDQFTYPNQKKPVLKNIHFTLKEGQTLGVVGKTGSGKTTLFRALLREFAGMEGQIRIGGISIQEMPLDSLRGIFGYVPQEHFLFSTTLAENIALGKPNAHPSEIEKAAKMACIHEDIQRFEEHYATLVGDRGVTLSGGQKQRISIARALLLNPEVLILDDSLSAVDAKTEKQILLELKSNRSQKTTLISAHRLSAIEHADLILVLQNGEVLERGTHTELMENKGWYAETYQAQQLESLIQEGGGLS</sequence>
<dbReference type="STRING" id="756499.Desde_2301"/>
<keyword evidence="3" id="KW-1003">Cell membrane</keyword>
<keyword evidence="13" id="KW-1185">Reference proteome</keyword>
<dbReference type="FunFam" id="1.20.1560.10:FF:000011">
    <property type="entry name" value="Multidrug ABC transporter ATP-binding protein"/>
    <property type="match status" value="1"/>
</dbReference>
<keyword evidence="6" id="KW-0067">ATP-binding</keyword>
<dbReference type="PROSITE" id="PS00211">
    <property type="entry name" value="ABC_TRANSPORTER_1"/>
    <property type="match status" value="1"/>
</dbReference>
<dbReference type="EMBL" id="CP003348">
    <property type="protein sequence ID" value="AFM00646.1"/>
    <property type="molecule type" value="Genomic_DNA"/>
</dbReference>
<evidence type="ECO:0000259" key="10">
    <source>
        <dbReference type="PROSITE" id="PS50893"/>
    </source>
</evidence>
<evidence type="ECO:0000259" key="11">
    <source>
        <dbReference type="PROSITE" id="PS50929"/>
    </source>
</evidence>
<comment type="subcellular location">
    <subcellularLocation>
        <location evidence="1">Cell membrane</location>
        <topology evidence="1">Multi-pass membrane protein</topology>
    </subcellularLocation>
</comment>
<dbReference type="FunFam" id="3.40.50.300:FF:000221">
    <property type="entry name" value="Multidrug ABC transporter ATP-binding protein"/>
    <property type="match status" value="1"/>
</dbReference>
<evidence type="ECO:0000313" key="12">
    <source>
        <dbReference type="EMBL" id="AFM00646.1"/>
    </source>
</evidence>
<dbReference type="GO" id="GO:0015421">
    <property type="term" value="F:ABC-type oligopeptide transporter activity"/>
    <property type="evidence" value="ECO:0007669"/>
    <property type="project" value="TreeGrafter"/>
</dbReference>
<feature type="transmembrane region" description="Helical" evidence="9">
    <location>
        <begin position="41"/>
        <end position="58"/>
    </location>
</feature>
<keyword evidence="4 9" id="KW-0812">Transmembrane</keyword>
<dbReference type="PROSITE" id="PS50893">
    <property type="entry name" value="ABC_TRANSPORTER_2"/>
    <property type="match status" value="1"/>
</dbReference>
<reference evidence="12 13" key="2">
    <citation type="journal article" date="2015" name="J. Bacteriol.">
        <title>Genomic, proteomic, and biochemical analysis of the organohalide respiratory pathway in Desulfitobacterium dehalogenans.</title>
        <authorList>
            <person name="Kruse T."/>
            <person name="van de Pas B.A."/>
            <person name="Atteia A."/>
            <person name="Krab K."/>
            <person name="Hagen W.R."/>
            <person name="Goodwin L."/>
            <person name="Chain P."/>
            <person name="Boeren S."/>
            <person name="Maphosa F."/>
            <person name="Schraa G."/>
            <person name="de Vos W.M."/>
            <person name="van der Oost J."/>
            <person name="Smidt H."/>
            <person name="Stams A.J."/>
        </authorList>
    </citation>
    <scope>NUCLEOTIDE SEQUENCE [LARGE SCALE GENOMIC DNA]</scope>
    <source>
        <strain evidence="13">ATCC 51507 / DSM 9161 / JW/IU-DC1</strain>
    </source>
</reference>
<dbReference type="AlphaFoldDB" id="I4A9L1"/>
<keyword evidence="7 9" id="KW-1133">Transmembrane helix</keyword>
<dbReference type="CDD" id="cd18541">
    <property type="entry name" value="ABC_6TM_TmrB_like"/>
    <property type="match status" value="1"/>
</dbReference>
<dbReference type="KEGG" id="ddh:Desde_2301"/>
<dbReference type="PANTHER" id="PTHR43394">
    <property type="entry name" value="ATP-DEPENDENT PERMEASE MDL1, MITOCHONDRIAL"/>
    <property type="match status" value="1"/>
</dbReference>
<dbReference type="eggNOG" id="COG1132">
    <property type="taxonomic scope" value="Bacteria"/>
</dbReference>
<feature type="transmembrane region" description="Helical" evidence="9">
    <location>
        <begin position="147"/>
        <end position="166"/>
    </location>
</feature>
<feature type="transmembrane region" description="Helical" evidence="9">
    <location>
        <begin position="265"/>
        <end position="285"/>
    </location>
</feature>
<evidence type="ECO:0000256" key="6">
    <source>
        <dbReference type="ARBA" id="ARBA00022840"/>
    </source>
</evidence>
<reference evidence="13" key="1">
    <citation type="submission" date="2012-06" db="EMBL/GenBank/DDBJ databases">
        <title>Complete sequence of Desulfitobacterium dehalogenans ATCC 51507.</title>
        <authorList>
            <person name="Lucas S."/>
            <person name="Han J."/>
            <person name="Lapidus A."/>
            <person name="Cheng J.-F."/>
            <person name="Goodwin L."/>
            <person name="Pitluck S."/>
            <person name="Peters L."/>
            <person name="Ovchinnikova G."/>
            <person name="Teshima H."/>
            <person name="Detter J.C."/>
            <person name="Han C."/>
            <person name="Tapia R."/>
            <person name="Land M."/>
            <person name="Hauser L."/>
            <person name="Kyrpides N."/>
            <person name="Ivanova N."/>
            <person name="Pagani I."/>
            <person name="Kruse T."/>
            <person name="de Vos W.M."/>
            <person name="Smidt H."/>
            <person name="Woyke T."/>
        </authorList>
    </citation>
    <scope>NUCLEOTIDE SEQUENCE [LARGE SCALE GENOMIC DNA]</scope>
    <source>
        <strain evidence="13">ATCC 51507 / DSM 9161 / JW/IU-DC1</strain>
    </source>
</reference>
<gene>
    <name evidence="12" type="ordered locus">Desde_2301</name>
</gene>
<dbReference type="SMART" id="SM00382">
    <property type="entry name" value="AAA"/>
    <property type="match status" value="1"/>
</dbReference>
<dbReference type="GO" id="GO:0016887">
    <property type="term" value="F:ATP hydrolysis activity"/>
    <property type="evidence" value="ECO:0007669"/>
    <property type="project" value="InterPro"/>
</dbReference>
<dbReference type="Pfam" id="PF00005">
    <property type="entry name" value="ABC_tran"/>
    <property type="match status" value="1"/>
</dbReference>
<dbReference type="HOGENOM" id="CLU_000604_84_3_9"/>
<dbReference type="GO" id="GO:0005524">
    <property type="term" value="F:ATP binding"/>
    <property type="evidence" value="ECO:0007669"/>
    <property type="project" value="UniProtKB-KW"/>
</dbReference>
<dbReference type="SUPFAM" id="SSF52540">
    <property type="entry name" value="P-loop containing nucleoside triphosphate hydrolases"/>
    <property type="match status" value="1"/>
</dbReference>
<dbReference type="InterPro" id="IPR003439">
    <property type="entry name" value="ABC_transporter-like_ATP-bd"/>
</dbReference>
<evidence type="ECO:0000256" key="8">
    <source>
        <dbReference type="ARBA" id="ARBA00023136"/>
    </source>
</evidence>
<feature type="transmembrane region" description="Helical" evidence="9">
    <location>
        <begin position="120"/>
        <end position="141"/>
    </location>
</feature>